<reference evidence="1 2" key="1">
    <citation type="submission" date="2016-10" db="EMBL/GenBank/DDBJ databases">
        <authorList>
            <person name="de Groot N.N."/>
        </authorList>
    </citation>
    <scope>NUCLEOTIDE SEQUENCE [LARGE SCALE GENOMIC DNA]</scope>
    <source>
        <strain evidence="2">P4B,CCM 7963,CECT 7998,DSM 25260,IBRC-M 10614,KCTC 13821</strain>
    </source>
</reference>
<organism evidence="1 2">
    <name type="scientific">Alteribacillus bidgolensis</name>
    <dbReference type="NCBI Taxonomy" id="930129"/>
    <lineage>
        <taxon>Bacteria</taxon>
        <taxon>Bacillati</taxon>
        <taxon>Bacillota</taxon>
        <taxon>Bacilli</taxon>
        <taxon>Bacillales</taxon>
        <taxon>Bacillaceae</taxon>
        <taxon>Alteribacillus</taxon>
    </lineage>
</organism>
<name>A0A1G8EN81_9BACI</name>
<protein>
    <submittedName>
        <fullName evidence="1">Sporulation inhibitor A</fullName>
    </submittedName>
</protein>
<dbReference type="Pfam" id="PF08970">
    <property type="entry name" value="Sda"/>
    <property type="match status" value="1"/>
</dbReference>
<dbReference type="EMBL" id="FNDU01000002">
    <property type="protein sequence ID" value="SDH71353.1"/>
    <property type="molecule type" value="Genomic_DNA"/>
</dbReference>
<evidence type="ECO:0000313" key="2">
    <source>
        <dbReference type="Proteomes" id="UP000199017"/>
    </source>
</evidence>
<dbReference type="AlphaFoldDB" id="A0A1G8EN81"/>
<gene>
    <name evidence="1" type="ORF">SAMN05216352_102304</name>
</gene>
<proteinExistence type="predicted"/>
<sequence length="53" mass="6050">MHYISDGVLMEAYEKAVELNLDGEFIEILRSEMIRRGLALPSSAQYDYVQAGR</sequence>
<dbReference type="SUPFAM" id="SSF100985">
    <property type="entry name" value="Sporulation inhibitor Sda"/>
    <property type="match status" value="1"/>
</dbReference>
<evidence type="ECO:0000313" key="1">
    <source>
        <dbReference type="EMBL" id="SDH71353.1"/>
    </source>
</evidence>
<dbReference type="InterPro" id="IPR036916">
    <property type="entry name" value="Sda_sf"/>
</dbReference>
<dbReference type="InterPro" id="IPR015064">
    <property type="entry name" value="Sda"/>
</dbReference>
<dbReference type="Proteomes" id="UP000199017">
    <property type="component" value="Unassembled WGS sequence"/>
</dbReference>
<keyword evidence="2" id="KW-1185">Reference proteome</keyword>
<dbReference type="RefSeq" id="WP_091581522.1">
    <property type="nucleotide sequence ID" value="NZ_FNDU01000002.1"/>
</dbReference>
<accession>A0A1G8EN81</accession>
<dbReference type="Gene3D" id="1.10.287.1100">
    <property type="entry name" value="Sporulation inhibitor A"/>
    <property type="match status" value="1"/>
</dbReference>
<dbReference type="OrthoDB" id="2933732at2"/>